<evidence type="ECO:0000313" key="3">
    <source>
        <dbReference type="Proteomes" id="UP001281447"/>
    </source>
</evidence>
<gene>
    <name evidence="2" type="ORF">RWE15_24315</name>
</gene>
<keyword evidence="1" id="KW-0812">Transmembrane</keyword>
<dbReference type="NCBIfam" id="TIGR04086">
    <property type="entry name" value="TIGR04086_membr"/>
    <property type="match status" value="1"/>
</dbReference>
<sequence>MRQQFIGLLYGWIVILGMVLTTSFILALLLRFSSFNDPALSWVTLVIGLITLFIGGIIAGVKAKKKGWVIGAVTGAGFTLFTFFTAIPRLSSWILHGTITAAPWLYFCCADWRGHWCECHCQRTRIMIEKRRGLKASSFLVLVLILFTPLFLLLGLLNDHM</sequence>
<reference evidence="2 3" key="1">
    <citation type="submission" date="2023-10" db="EMBL/GenBank/DDBJ databases">
        <title>Virgibacillus halophilus 5B73C genome.</title>
        <authorList>
            <person name="Miliotis G."/>
            <person name="Sengupta P."/>
            <person name="Hameed A."/>
            <person name="Chuvochina M."/>
            <person name="Mcdonagh F."/>
            <person name="Simpson A.C."/>
            <person name="Singh N.K."/>
            <person name="Rekha P.D."/>
            <person name="Raman K."/>
            <person name="Hugenholtz P."/>
            <person name="Venkateswaran K."/>
        </authorList>
    </citation>
    <scope>NUCLEOTIDE SEQUENCE [LARGE SCALE GENOMIC DNA]</scope>
    <source>
        <strain evidence="2 3">5B73C</strain>
    </source>
</reference>
<dbReference type="Pfam" id="PF12670">
    <property type="entry name" value="DUF3792"/>
    <property type="match status" value="1"/>
</dbReference>
<feature type="transmembrane region" description="Helical" evidence="1">
    <location>
        <begin position="133"/>
        <end position="157"/>
    </location>
</feature>
<evidence type="ECO:0000256" key="1">
    <source>
        <dbReference type="SAM" id="Phobius"/>
    </source>
</evidence>
<feature type="transmembrane region" description="Helical" evidence="1">
    <location>
        <begin position="93"/>
        <end position="112"/>
    </location>
</feature>
<feature type="transmembrane region" description="Helical" evidence="1">
    <location>
        <begin position="68"/>
        <end position="87"/>
    </location>
</feature>
<comment type="caution">
    <text evidence="2">The sequence shown here is derived from an EMBL/GenBank/DDBJ whole genome shotgun (WGS) entry which is preliminary data.</text>
</comment>
<feature type="transmembrane region" description="Helical" evidence="1">
    <location>
        <begin position="7"/>
        <end position="30"/>
    </location>
</feature>
<dbReference type="EMBL" id="JAWDIP010000004">
    <property type="protein sequence ID" value="MDY0396850.1"/>
    <property type="molecule type" value="Genomic_DNA"/>
</dbReference>
<keyword evidence="1" id="KW-0472">Membrane</keyword>
<dbReference type="Proteomes" id="UP001281447">
    <property type="component" value="Unassembled WGS sequence"/>
</dbReference>
<accession>A0ABU5CCX7</accession>
<organism evidence="2 3">
    <name type="scientific">Tigheibacillus halophilus</name>
    <dbReference type="NCBI Taxonomy" id="361280"/>
    <lineage>
        <taxon>Bacteria</taxon>
        <taxon>Bacillati</taxon>
        <taxon>Bacillota</taxon>
        <taxon>Bacilli</taxon>
        <taxon>Bacillales</taxon>
        <taxon>Bacillaceae</taxon>
        <taxon>Tigheibacillus</taxon>
    </lineage>
</organism>
<keyword evidence="1" id="KW-1133">Transmembrane helix</keyword>
<keyword evidence="3" id="KW-1185">Reference proteome</keyword>
<dbReference type="InterPro" id="IPR023804">
    <property type="entry name" value="DUF3792_TM"/>
</dbReference>
<evidence type="ECO:0000313" key="2">
    <source>
        <dbReference type="EMBL" id="MDY0396850.1"/>
    </source>
</evidence>
<proteinExistence type="predicted"/>
<feature type="transmembrane region" description="Helical" evidence="1">
    <location>
        <begin position="42"/>
        <end position="61"/>
    </location>
</feature>
<name>A0ABU5CCX7_9BACI</name>
<protein>
    <submittedName>
        <fullName evidence="2">TIGR04086 family membrane protein</fullName>
    </submittedName>
</protein>